<accession>A0A0U2U6Y3</accession>
<name>A0A0U2U6Y3_9BURK</name>
<protein>
    <submittedName>
        <fullName evidence="1">Uncharacterized protein</fullName>
    </submittedName>
</protein>
<reference evidence="1 2" key="1">
    <citation type="submission" date="2015-12" db="EMBL/GenBank/DDBJ databases">
        <title>Complete genome of Roseateles depolymerans KCTC 42856.</title>
        <authorList>
            <person name="Kim K.M."/>
        </authorList>
    </citation>
    <scope>NUCLEOTIDE SEQUENCE [LARGE SCALE GENOMIC DNA]</scope>
    <source>
        <strain evidence="1 2">KCTC 42856</strain>
    </source>
</reference>
<dbReference type="OrthoDB" id="7629150at2"/>
<gene>
    <name evidence="1" type="ORF">RD2015_3335</name>
</gene>
<evidence type="ECO:0000313" key="2">
    <source>
        <dbReference type="Proteomes" id="UP000060699"/>
    </source>
</evidence>
<keyword evidence="2" id="KW-1185">Reference proteome</keyword>
<proteinExistence type="predicted"/>
<dbReference type="Proteomes" id="UP000060699">
    <property type="component" value="Chromosome"/>
</dbReference>
<organism evidence="1 2">
    <name type="scientific">Roseateles depolymerans</name>
    <dbReference type="NCBI Taxonomy" id="76731"/>
    <lineage>
        <taxon>Bacteria</taxon>
        <taxon>Pseudomonadati</taxon>
        <taxon>Pseudomonadota</taxon>
        <taxon>Betaproteobacteria</taxon>
        <taxon>Burkholderiales</taxon>
        <taxon>Sphaerotilaceae</taxon>
        <taxon>Roseateles</taxon>
    </lineage>
</organism>
<dbReference type="KEGG" id="rdp:RD2015_3335"/>
<dbReference type="EMBL" id="CP013729">
    <property type="protein sequence ID" value="ALV07793.1"/>
    <property type="molecule type" value="Genomic_DNA"/>
</dbReference>
<evidence type="ECO:0000313" key="1">
    <source>
        <dbReference type="EMBL" id="ALV07793.1"/>
    </source>
</evidence>
<dbReference type="AlphaFoldDB" id="A0A0U2U6Y3"/>
<sequence length="180" mass="20201" precursor="true">MQRRLLLLGLGAFATRAAHALYDPKPLALIEPALGSWIGTLTYRDYQKPERMVTLSTSMTASLTAPDELALHYVFDDGPGKTVYSYERMRFDLAGQQVIWQFGISKSKLETYKITASAVQDGRSTVAFEQRQEADTDHYLFELSKRSWTLTKHEVSGGAGSDGPAARVLRSKYEFSRREA</sequence>
<dbReference type="RefSeq" id="WP_157592971.1">
    <property type="nucleotide sequence ID" value="NZ_CP013729.1"/>
</dbReference>